<organism evidence="11 12">
    <name type="scientific">Oryzias melastigma</name>
    <name type="common">Marine medaka</name>
    <dbReference type="NCBI Taxonomy" id="30732"/>
    <lineage>
        <taxon>Eukaryota</taxon>
        <taxon>Metazoa</taxon>
        <taxon>Chordata</taxon>
        <taxon>Craniata</taxon>
        <taxon>Vertebrata</taxon>
        <taxon>Euteleostomi</taxon>
        <taxon>Actinopterygii</taxon>
        <taxon>Neopterygii</taxon>
        <taxon>Teleostei</taxon>
        <taxon>Neoteleostei</taxon>
        <taxon>Acanthomorphata</taxon>
        <taxon>Ovalentaria</taxon>
        <taxon>Atherinomorphae</taxon>
        <taxon>Beloniformes</taxon>
        <taxon>Adrianichthyidae</taxon>
        <taxon>Oryziinae</taxon>
        <taxon>Oryzias</taxon>
    </lineage>
</organism>
<evidence type="ECO:0000256" key="5">
    <source>
        <dbReference type="ARBA" id="ARBA00023128"/>
    </source>
</evidence>
<feature type="region of interest" description="Disordered" evidence="10">
    <location>
        <begin position="92"/>
        <end position="111"/>
    </location>
</feature>
<proteinExistence type="inferred from homology"/>
<dbReference type="Proteomes" id="UP000261560">
    <property type="component" value="Unplaced"/>
</dbReference>
<dbReference type="Ensembl" id="ENSOMET00000006191.1">
    <property type="protein sequence ID" value="ENSOMEP00000025800.1"/>
    <property type="gene ID" value="ENSOMEG00000007260.1"/>
</dbReference>
<comment type="domain">
    <text evidence="8">Forms an alpha-helical dimer with monomers associated via an antiparallel alpha-helical coiled coil, leaving each N-terminal inhibitory region accessible for interaction with an F1 catalytic domain. The inhibitory N-terminal region binds the alpha(ADP-bound)-beta(ADP-bound) (ATP5F1A-ATP5F1B) interface of F1-ATPase, and also contact the central gamma subunit (ATP5F1C). This dimeric state is favored by pH values below 7.0, and at higher values the dimers associate to form inactive homotetramer, where the inhibitory region is occluded, masking its inhibitory activity.</text>
</comment>
<feature type="compositionally biased region" description="Gly residues" evidence="10">
    <location>
        <begin position="92"/>
        <end position="106"/>
    </location>
</feature>
<keyword evidence="4 9" id="KW-0175">Coiled coil</keyword>
<dbReference type="InterPro" id="IPR007648">
    <property type="entry name" value="ATPase_inhibitor_mt"/>
</dbReference>
<dbReference type="SUPFAM" id="SSF64602">
    <property type="entry name" value="F1 ATPase inhibitor, IF1, C-terminal domain"/>
    <property type="match status" value="1"/>
</dbReference>
<comment type="subunit">
    <text evidence="6 8">Homodimer; represents the active form and is present at a pH value below 6.5. Homotetramer; represents the inactive form and is present at a pH value above 7.0.</text>
</comment>
<dbReference type="PANTHER" id="PTHR48417">
    <property type="entry name" value="ATP SYNTHASE F1 SUBUNIT EPSILON"/>
    <property type="match status" value="1"/>
</dbReference>
<comment type="similarity">
    <text evidence="2 8">Belongs to the ATPase inhibitor family.</text>
</comment>
<comment type="function">
    <text evidence="7">Endogenous F(1)F(o)-ATPase inhibitor limiting ATP depletion when the mitochondrial membrane potential falls below a threshold and the F(1)F(o)-ATP synthase starts hydrolyzing ATP to pump protons out of the mitochondrial matrix. Required to avoid the consumption of cellular ATP when the F(1)F(o)-ATP synthase enzyme acts as an ATP hydrolase. Indirectly acts as a regulator of heme synthesis in erythroid tissues: regulates heme synthesis by modulating the mitochondrial pH and redox potential, allowing FECH to efficiently catalyze the incorporation of iron into protoporphyrin IX to produce heme.</text>
</comment>
<dbReference type="GO" id="GO:0005739">
    <property type="term" value="C:mitochondrion"/>
    <property type="evidence" value="ECO:0007669"/>
    <property type="project" value="UniProtKB-SubCell"/>
</dbReference>
<reference evidence="11" key="1">
    <citation type="submission" date="2025-08" db="UniProtKB">
        <authorList>
            <consortium name="Ensembl"/>
        </authorList>
    </citation>
    <scope>IDENTIFICATION</scope>
</reference>
<dbReference type="STRING" id="30732.ENSOMEP00000025800"/>
<protein>
    <recommendedName>
        <fullName evidence="8">ATPase inhibitor, mitochondrial</fullName>
    </recommendedName>
    <alternativeName>
        <fullName evidence="8">ATP synthase F1 subunit epsilon</fullName>
    </alternativeName>
</protein>
<evidence type="ECO:0000256" key="9">
    <source>
        <dbReference type="SAM" id="Coils"/>
    </source>
</evidence>
<dbReference type="GeneTree" id="ENSGT00940000165091"/>
<dbReference type="AlphaFoldDB" id="A0A3B3D8S7"/>
<evidence type="ECO:0000256" key="10">
    <source>
        <dbReference type="SAM" id="MobiDB-lite"/>
    </source>
</evidence>
<dbReference type="PaxDb" id="30732-ENSOMEP00000025800"/>
<accession>A0A3B3D8S7</accession>
<dbReference type="Gene3D" id="1.20.5.500">
    <property type="entry name" value="Single helix bin"/>
    <property type="match status" value="2"/>
</dbReference>
<sequence length="173" mass="19302">MQCSTALWPGGGSSEPPHVLHVLVTNPHILLQIPADCLTHIRRVAGGGVARLSAWFQRRWSSRATMARLLLRTNLRRCLVSQTRLASDQLGELGGGAGKGGGGGGSVREAGGAFGKRAAVEEERYFRKKEMELLEVLRRHHSEEIEHHKKEIERLQKEIDRHVGKIRKLKHDD</sequence>
<dbReference type="Pfam" id="PF04568">
    <property type="entry name" value="IATP"/>
    <property type="match status" value="1"/>
</dbReference>
<evidence type="ECO:0000256" key="1">
    <source>
        <dbReference type="ARBA" id="ARBA00004173"/>
    </source>
</evidence>
<comment type="subcellular location">
    <subcellularLocation>
        <location evidence="1 8">Mitochondrion</location>
    </subcellularLocation>
</comment>
<keyword evidence="3" id="KW-0809">Transit peptide</keyword>
<dbReference type="PANTHER" id="PTHR48417:SF1">
    <property type="entry name" value="ATP SYNTHASE F1 SUBUNIT EPSILON"/>
    <property type="match status" value="1"/>
</dbReference>
<name>A0A3B3D8S7_ORYME</name>
<keyword evidence="5 8" id="KW-0496">Mitochondrion</keyword>
<evidence type="ECO:0000256" key="3">
    <source>
        <dbReference type="ARBA" id="ARBA00022946"/>
    </source>
</evidence>
<evidence type="ECO:0000313" key="12">
    <source>
        <dbReference type="Proteomes" id="UP000261560"/>
    </source>
</evidence>
<evidence type="ECO:0000256" key="2">
    <source>
        <dbReference type="ARBA" id="ARBA00010901"/>
    </source>
</evidence>
<evidence type="ECO:0000313" key="11">
    <source>
        <dbReference type="Ensembl" id="ENSOMEP00000025800.1"/>
    </source>
</evidence>
<reference evidence="11" key="2">
    <citation type="submission" date="2025-09" db="UniProtKB">
        <authorList>
            <consortium name="Ensembl"/>
        </authorList>
    </citation>
    <scope>IDENTIFICATION</scope>
</reference>
<evidence type="ECO:0000256" key="4">
    <source>
        <dbReference type="ARBA" id="ARBA00023054"/>
    </source>
</evidence>
<keyword evidence="12" id="KW-1185">Reference proteome</keyword>
<dbReference type="GO" id="GO:0042030">
    <property type="term" value="F:ATPase inhibitor activity"/>
    <property type="evidence" value="ECO:0007669"/>
    <property type="project" value="UniProtKB-UniRule"/>
</dbReference>
<feature type="coiled-coil region" evidence="9">
    <location>
        <begin position="131"/>
        <end position="172"/>
    </location>
</feature>
<dbReference type="FunFam" id="1.20.5.500:FF:000003">
    <property type="entry name" value="ATPase inhibitor B, mitochondrial"/>
    <property type="match status" value="1"/>
</dbReference>
<evidence type="ECO:0000256" key="8">
    <source>
        <dbReference type="RuleBase" id="RU368087"/>
    </source>
</evidence>
<evidence type="ECO:0000256" key="6">
    <source>
        <dbReference type="ARBA" id="ARBA00026043"/>
    </source>
</evidence>
<dbReference type="OMA" id="QEVDHHK"/>
<evidence type="ECO:0000256" key="7">
    <source>
        <dbReference type="ARBA" id="ARBA00046200"/>
    </source>
</evidence>